<accession>A0A401FJ54</accession>
<dbReference type="AlphaFoldDB" id="A0A401FJ54"/>
<gene>
    <name evidence="1" type="ORF">NBRC111893_551</name>
</gene>
<comment type="caution">
    <text evidence="1">The sequence shown here is derived from an EMBL/GenBank/DDBJ whole genome shotgun (WGS) entry which is preliminary data.</text>
</comment>
<sequence length="82" mass="9514">MAAKITVPELTSIALMNYEGSIPFQFVHEEFSHEIYQQLIQKLTNQQLIAPIDRIFPVTQIKEAQHYTQDNHSRGRVLVSFN</sequence>
<keyword evidence="2" id="KW-1185">Reference proteome</keyword>
<evidence type="ECO:0000313" key="2">
    <source>
        <dbReference type="Proteomes" id="UP000286974"/>
    </source>
</evidence>
<name>A0A401FJ54_9LACO</name>
<evidence type="ECO:0000313" key="1">
    <source>
        <dbReference type="EMBL" id="GAY72405.1"/>
    </source>
</evidence>
<protein>
    <submittedName>
        <fullName evidence="1">NADPH:quinone reductase related Zn-dependent oxidoreductase</fullName>
    </submittedName>
</protein>
<dbReference type="OrthoDB" id="9792162at2"/>
<organism evidence="1 2">
    <name type="scientific">Lentilactobacillus kosonis</name>
    <dbReference type="NCBI Taxonomy" id="2810561"/>
    <lineage>
        <taxon>Bacteria</taxon>
        <taxon>Bacillati</taxon>
        <taxon>Bacillota</taxon>
        <taxon>Bacilli</taxon>
        <taxon>Lactobacillales</taxon>
        <taxon>Lactobacillaceae</taxon>
        <taxon>Lentilactobacillus</taxon>
    </lineage>
</organism>
<proteinExistence type="predicted"/>
<dbReference type="EMBL" id="BEXA01000001">
    <property type="protein sequence ID" value="GAY72405.1"/>
    <property type="molecule type" value="Genomic_DNA"/>
</dbReference>
<dbReference type="Proteomes" id="UP000286974">
    <property type="component" value="Unassembled WGS sequence"/>
</dbReference>
<dbReference type="Gene3D" id="3.90.180.10">
    <property type="entry name" value="Medium-chain alcohol dehydrogenases, catalytic domain"/>
    <property type="match status" value="1"/>
</dbReference>
<reference evidence="1 2" key="1">
    <citation type="submission" date="2017-11" db="EMBL/GenBank/DDBJ databases">
        <title>Draft Genome Sequence of Lactobacillus curieae NBRC 111893 isolated from Koso, a Japanese sugar-Vegetable Fermented Beverage.</title>
        <authorList>
            <person name="Chiou T.Y."/>
            <person name="Oshima K."/>
            <person name="Suda W."/>
            <person name="Hattori M."/>
            <person name="Takahashi T."/>
        </authorList>
    </citation>
    <scope>NUCLEOTIDE SEQUENCE [LARGE SCALE GENOMIC DNA]</scope>
    <source>
        <strain evidence="1 2">NBRC111893</strain>
    </source>
</reference>